<dbReference type="GO" id="GO:0000162">
    <property type="term" value="P:L-tryptophan biosynthetic process"/>
    <property type="evidence" value="ECO:0007669"/>
    <property type="project" value="InterPro"/>
</dbReference>
<dbReference type="PANTHER" id="PTHR43285:SF2">
    <property type="entry name" value="ANTHRANILATE PHOSPHORIBOSYLTRANSFERASE"/>
    <property type="match status" value="1"/>
</dbReference>
<gene>
    <name evidence="5" type="primary">TRP4</name>
    <name evidence="5" type="ORF">MOBT1_001168</name>
</gene>
<evidence type="ECO:0000256" key="1">
    <source>
        <dbReference type="ARBA" id="ARBA00022676"/>
    </source>
</evidence>
<name>A0AAF0DZZ0_9BASI</name>
<evidence type="ECO:0000256" key="3">
    <source>
        <dbReference type="SAM" id="SignalP"/>
    </source>
</evidence>
<keyword evidence="2 5" id="KW-0808">Transferase</keyword>
<dbReference type="EC" id="2.4.2.18" evidence="5"/>
<keyword evidence="1 5" id="KW-0328">Glycosyltransferase</keyword>
<dbReference type="PANTHER" id="PTHR43285">
    <property type="entry name" value="ANTHRANILATE PHOSPHORIBOSYLTRANSFERASE"/>
    <property type="match status" value="1"/>
</dbReference>
<organism evidence="5 6">
    <name type="scientific">Malassezia obtusa</name>
    <dbReference type="NCBI Taxonomy" id="76774"/>
    <lineage>
        <taxon>Eukaryota</taxon>
        <taxon>Fungi</taxon>
        <taxon>Dikarya</taxon>
        <taxon>Basidiomycota</taxon>
        <taxon>Ustilaginomycotina</taxon>
        <taxon>Malasseziomycetes</taxon>
        <taxon>Malasseziales</taxon>
        <taxon>Malasseziaceae</taxon>
        <taxon>Malassezia</taxon>
    </lineage>
</organism>
<evidence type="ECO:0000259" key="4">
    <source>
        <dbReference type="Pfam" id="PF00591"/>
    </source>
</evidence>
<dbReference type="AlphaFoldDB" id="A0AAF0DZZ0"/>
<feature type="domain" description="Glycosyl transferase family 3" evidence="4">
    <location>
        <begin position="111"/>
        <end position="394"/>
    </location>
</feature>
<proteinExistence type="predicted"/>
<dbReference type="SUPFAM" id="SSF52418">
    <property type="entry name" value="Nucleoside phosphorylase/phosphoribosyltransferase catalytic domain"/>
    <property type="match status" value="1"/>
</dbReference>
<dbReference type="InterPro" id="IPR035902">
    <property type="entry name" value="Nuc_phospho_transferase"/>
</dbReference>
<dbReference type="GO" id="GO:0004048">
    <property type="term" value="F:anthranilate phosphoribosyltransferase activity"/>
    <property type="evidence" value="ECO:0007669"/>
    <property type="project" value="UniProtKB-EC"/>
</dbReference>
<dbReference type="Proteomes" id="UP001214603">
    <property type="component" value="Chromosome 2"/>
</dbReference>
<dbReference type="GO" id="GO:0005829">
    <property type="term" value="C:cytosol"/>
    <property type="evidence" value="ECO:0007669"/>
    <property type="project" value="TreeGrafter"/>
</dbReference>
<accession>A0AAF0DZZ0</accession>
<keyword evidence="3" id="KW-0732">Signal</keyword>
<sequence>MAHTPSTFKPLLAQLVLSISVPTPPSGKFRDPASPLSDEQLEQLLAHLTDAEFTGDPNNRAAIGSALTALRIAGLDTAPKTLAFMRQELLKLATPITLPPARPSAASSYGGFVDMVGTGGDGKDTFNVSTTASFVAAGVDGMRVCKHGGRASSSTSGSAELLIALGIPLLDVAPSSMSVLLEELNCTFLFAPKFHSAMAPLAPIRSSLGFPSLFNILGPLINPARPARGVYGVHSSGLGETYADALRLAGMERVWVVCGQEGLDEISPAGPTDVWEVEKNTVTHRVIAPSDFGLPTHPLEDVRCGTAAQNASVVVRLFTDPTPPEDAPLAEPLHVAPDAPSSRLEPIPAGVNLGAIYDYTLIQAASVLYIAGFGGGDLAQCTQLARESIRSGQARESLHALREAMLQARSH</sequence>
<dbReference type="InterPro" id="IPR000312">
    <property type="entry name" value="Glycosyl_Trfase_fam3"/>
</dbReference>
<feature type="chain" id="PRO_5042120257" evidence="3">
    <location>
        <begin position="19"/>
        <end position="411"/>
    </location>
</feature>
<dbReference type="EMBL" id="CP119935">
    <property type="protein sequence ID" value="WFD02485.1"/>
    <property type="molecule type" value="Genomic_DNA"/>
</dbReference>
<protein>
    <submittedName>
        <fullName evidence="5">Anthranilate phosphoribosyltransferase</fullName>
        <ecNumber evidence="5">2.4.2.18</ecNumber>
    </submittedName>
</protein>
<dbReference type="NCBIfam" id="TIGR01245">
    <property type="entry name" value="trpD"/>
    <property type="match status" value="1"/>
</dbReference>
<reference evidence="5" key="1">
    <citation type="submission" date="2023-03" db="EMBL/GenBank/DDBJ databases">
        <title>Mating type loci evolution in Malassezia.</title>
        <authorList>
            <person name="Coelho M.A."/>
        </authorList>
    </citation>
    <scope>NUCLEOTIDE SEQUENCE</scope>
    <source>
        <strain evidence="5">CBS 7876</strain>
    </source>
</reference>
<evidence type="ECO:0000313" key="5">
    <source>
        <dbReference type="EMBL" id="WFD02485.1"/>
    </source>
</evidence>
<dbReference type="InterPro" id="IPR005940">
    <property type="entry name" value="Anthranilate_Pribosyl_Tfrase"/>
</dbReference>
<keyword evidence="6" id="KW-1185">Reference proteome</keyword>
<evidence type="ECO:0000313" key="6">
    <source>
        <dbReference type="Proteomes" id="UP001214603"/>
    </source>
</evidence>
<dbReference type="Gene3D" id="3.40.1030.10">
    <property type="entry name" value="Nucleoside phosphorylase/phosphoribosyltransferase catalytic domain"/>
    <property type="match status" value="1"/>
</dbReference>
<feature type="signal peptide" evidence="3">
    <location>
        <begin position="1"/>
        <end position="18"/>
    </location>
</feature>
<dbReference type="Pfam" id="PF00591">
    <property type="entry name" value="Glycos_transf_3"/>
    <property type="match status" value="1"/>
</dbReference>
<evidence type="ECO:0000256" key="2">
    <source>
        <dbReference type="ARBA" id="ARBA00022679"/>
    </source>
</evidence>